<reference evidence="6 7" key="1">
    <citation type="journal article" date="2023" name="Hortic Res">
        <title>Pangenome of water caltrop reveals structural variations and asymmetric subgenome divergence after allopolyploidization.</title>
        <authorList>
            <person name="Zhang X."/>
            <person name="Chen Y."/>
            <person name="Wang L."/>
            <person name="Yuan Y."/>
            <person name="Fang M."/>
            <person name="Shi L."/>
            <person name="Lu R."/>
            <person name="Comes H.P."/>
            <person name="Ma Y."/>
            <person name="Chen Y."/>
            <person name="Huang G."/>
            <person name="Zhou Y."/>
            <person name="Zheng Z."/>
            <person name="Qiu Y."/>
        </authorList>
    </citation>
    <scope>NUCLEOTIDE SEQUENCE [LARGE SCALE GENOMIC DNA]</scope>
    <source>
        <strain evidence="6">F231</strain>
    </source>
</reference>
<dbReference type="InterPro" id="IPR003617">
    <property type="entry name" value="TFIIS/CRSP70_N_sub"/>
</dbReference>
<dbReference type="PROSITE" id="PS51319">
    <property type="entry name" value="TFIIS_N"/>
    <property type="match status" value="1"/>
</dbReference>
<sequence length="1407" mass="150327">MHSSDQSNGRSPRNTSSLMPASQLKPGVDSLQSSSPLPSQSKGKKRERPDQSIESVKRERTSKVGDVDSCCLNSESLLKSEIAKVVERGPLVDIEGVERLVQVMLVEINEKKIDLSYRTMLANIIVTTEKSDCLSRFVQIRGLSVLDDWLQDIHKRKTGSPKDNDKAAEEFLLVLLNALDKLPVNLPALQLCNIGKSVNHLRTHKNLEIQKKARSLVDTWKKRVEAEMNINDAKMGSNQAGAGSVRSRAPEVSHVNRNTGGSSEYAPKSPSVQQSTSKTAPAKLLQGETASKSVSQFQGSMKLVSLQGSAGATLKDGPPQITSSSSDVPMTTSRDEKSCSSSPSNNSSLSCSGDQVKNGGSSLKEETRSSGSASNKMSSSASRHRRSVNGLLMSVTSARETATSRTVSMHKNAIPDIASQSGIISEKSADVAPEVNSHKFIVKIPNRSRSPAQRAVRGSADDSCAANSGPSSPAPLEQHDQLDAGIEDRADASQANASLDGNAECWQGNDFRDNLNPNGRSDGPVDPALSDDHLSVGGNIKKFPVLSRSSISSPRNALKIAKVPEALVDPMNALIESCIIKEEANVPVPIGDDVGMHLLASVAAGEMFKSELAPPADSPHGEPSVVEPSSRGNGSEMKPLPLDSLSRDDDMSKHVGSDYTQKGQFAGDATISSKGGGKTPLCSVKLPVEGQGIHLSSSSMEMMQHVVPSPESNKVKNALEISVSDVKIKIHSEDGQSKARVIQDMPLLDETQETKIKADSSISPVNIVRDGLTGLKSEVGYGGGVLYVREGKKTEGDPDHSGQLEAKPNEKSLFTANDEKQLTIDDELKAAVALEMDAEGKINKNEKPDTSTTLEVQVVSCNKERVEGEMVTEEIISEPVSKQLLDRPLQDMNVKQKSRGCEVPNVKEADDMEACNSTGACASLADVSHRNSKLEFDLNEGLNTDDNKFGELMNFSASSSPVTLPLVSPLPAPVPFSSISLATPIAVTAAAAKGPFVHPDDLLRAKVEIGWKGSAATSAFRPAEPRKALDLPVNTVNATQSPDVSLAKSRPMLDFDLNVSVERIVEDAAPQRPSLETVSLSNFRSNVEKKTLHEMPGLAPGRGSESGGLGLDLNCADESSTDCANSSISNVQKVDDGTCRDFDLNDEPEVDTSEPSTFAQQLLRSSTLSHQPPASGLRVNGVEMGKISPWFPAGSSYSALSVPSILSDRGEQSFPIVAGVGPPRMVGPSAGVQFGPENYRGPLLSSSPGMPFPSPPFQYSIFPYGTSFPLPSATLPGNPGTCIDPSSGGRLGFPPVHSQLMGPAGFVSSHFSRPYMVSLSDGSGNRNFETTKKWNRQGLDLNMGPAGGPELEVRDEASTLGSKQLSIGGSRNLTEDQARMYQVSNGLLKRKDYEGWRDEYRHPSWQQ</sequence>
<feature type="region of interest" description="Disordered" evidence="4">
    <location>
        <begin position="230"/>
        <end position="280"/>
    </location>
</feature>
<dbReference type="Pfam" id="PF08711">
    <property type="entry name" value="Med26"/>
    <property type="match status" value="1"/>
</dbReference>
<evidence type="ECO:0000259" key="5">
    <source>
        <dbReference type="PROSITE" id="PS51319"/>
    </source>
</evidence>
<feature type="region of interest" description="Disordered" evidence="4">
    <location>
        <begin position="445"/>
        <end position="478"/>
    </location>
</feature>
<evidence type="ECO:0000256" key="3">
    <source>
        <dbReference type="PROSITE-ProRule" id="PRU00649"/>
    </source>
</evidence>
<name>A0AAN7MRB3_TRANT</name>
<organism evidence="6 7">
    <name type="scientific">Trapa natans</name>
    <name type="common">Water chestnut</name>
    <dbReference type="NCBI Taxonomy" id="22666"/>
    <lineage>
        <taxon>Eukaryota</taxon>
        <taxon>Viridiplantae</taxon>
        <taxon>Streptophyta</taxon>
        <taxon>Embryophyta</taxon>
        <taxon>Tracheophyta</taxon>
        <taxon>Spermatophyta</taxon>
        <taxon>Magnoliopsida</taxon>
        <taxon>eudicotyledons</taxon>
        <taxon>Gunneridae</taxon>
        <taxon>Pentapetalae</taxon>
        <taxon>rosids</taxon>
        <taxon>malvids</taxon>
        <taxon>Myrtales</taxon>
        <taxon>Lythraceae</taxon>
        <taxon>Trapa</taxon>
    </lineage>
</organism>
<feature type="domain" description="TFIIS N-terminal" evidence="5">
    <location>
        <begin position="151"/>
        <end position="227"/>
    </location>
</feature>
<feature type="region of interest" description="Disordered" evidence="4">
    <location>
        <begin position="501"/>
        <end position="529"/>
    </location>
</feature>
<accession>A0AAN7MRB3</accession>
<feature type="compositionally biased region" description="Low complexity" evidence="4">
    <location>
        <begin position="369"/>
        <end position="381"/>
    </location>
</feature>
<dbReference type="Gene3D" id="1.20.930.10">
    <property type="entry name" value="Conserved domain common to transcription factors TFIIS, elongin A, CRSP70"/>
    <property type="match status" value="1"/>
</dbReference>
<proteinExistence type="predicted"/>
<evidence type="ECO:0000313" key="6">
    <source>
        <dbReference type="EMBL" id="KAK4800290.1"/>
    </source>
</evidence>
<feature type="compositionally biased region" description="Low complexity" evidence="4">
    <location>
        <begin position="339"/>
        <end position="352"/>
    </location>
</feature>
<evidence type="ECO:0000256" key="4">
    <source>
        <dbReference type="SAM" id="MobiDB-lite"/>
    </source>
</evidence>
<feature type="compositionally biased region" description="Basic and acidic residues" evidence="4">
    <location>
        <begin position="645"/>
        <end position="656"/>
    </location>
</feature>
<dbReference type="InterPro" id="IPR017923">
    <property type="entry name" value="TFIIS_N"/>
</dbReference>
<feature type="region of interest" description="Disordered" evidence="4">
    <location>
        <begin position="1"/>
        <end position="61"/>
    </location>
</feature>
<evidence type="ECO:0000256" key="2">
    <source>
        <dbReference type="ARBA" id="ARBA00023242"/>
    </source>
</evidence>
<gene>
    <name evidence="6" type="ORF">SAY86_020777</name>
</gene>
<dbReference type="PANTHER" id="PTHR46548">
    <property type="entry name" value="BAH AND TFIIS DOMAIN-CONTAINING PROTEIN-RELATED"/>
    <property type="match status" value="1"/>
</dbReference>
<feature type="compositionally biased region" description="Polar residues" evidence="4">
    <location>
        <begin position="270"/>
        <end position="279"/>
    </location>
</feature>
<feature type="compositionally biased region" description="Polar residues" evidence="4">
    <location>
        <begin position="320"/>
        <end position="332"/>
    </location>
</feature>
<comment type="caution">
    <text evidence="6">The sequence shown here is derived from an EMBL/GenBank/DDBJ whole genome shotgun (WGS) entry which is preliminary data.</text>
</comment>
<dbReference type="PANTHER" id="PTHR46548:SF1">
    <property type="entry name" value="BAH AND TFIIS DOMAIN-CONTAINING PROTEIN-RELATED"/>
    <property type="match status" value="1"/>
</dbReference>
<protein>
    <recommendedName>
        <fullName evidence="5">TFIIS N-terminal domain-containing protein</fullName>
    </recommendedName>
</protein>
<dbReference type="GO" id="GO:0005634">
    <property type="term" value="C:nucleus"/>
    <property type="evidence" value="ECO:0007669"/>
    <property type="project" value="UniProtKB-SubCell"/>
</dbReference>
<dbReference type="CDD" id="cd00183">
    <property type="entry name" value="TFIIS_I"/>
    <property type="match status" value="1"/>
</dbReference>
<dbReference type="SUPFAM" id="SSF47676">
    <property type="entry name" value="Conserved domain common to transcription factors TFIIS, elongin A, CRSP70"/>
    <property type="match status" value="1"/>
</dbReference>
<keyword evidence="2 3" id="KW-0539">Nucleus</keyword>
<dbReference type="SMART" id="SM00509">
    <property type="entry name" value="TFS2N"/>
    <property type="match status" value="1"/>
</dbReference>
<comment type="subcellular location">
    <subcellularLocation>
        <location evidence="1 3">Nucleus</location>
    </subcellularLocation>
</comment>
<evidence type="ECO:0000256" key="1">
    <source>
        <dbReference type="ARBA" id="ARBA00004123"/>
    </source>
</evidence>
<dbReference type="Proteomes" id="UP001346149">
    <property type="component" value="Unassembled WGS sequence"/>
</dbReference>
<feature type="compositionally biased region" description="Low complexity" evidence="4">
    <location>
        <begin position="30"/>
        <end position="41"/>
    </location>
</feature>
<feature type="compositionally biased region" description="Basic and acidic residues" evidence="4">
    <location>
        <begin position="47"/>
        <end position="61"/>
    </location>
</feature>
<dbReference type="InterPro" id="IPR035441">
    <property type="entry name" value="TFIIS/LEDGF_dom_sf"/>
</dbReference>
<feature type="compositionally biased region" description="Polar residues" evidence="4">
    <location>
        <begin position="1"/>
        <end position="20"/>
    </location>
</feature>
<keyword evidence="7" id="KW-1185">Reference proteome</keyword>
<feature type="region of interest" description="Disordered" evidence="4">
    <location>
        <begin position="611"/>
        <end position="661"/>
    </location>
</feature>
<feature type="region of interest" description="Disordered" evidence="4">
    <location>
        <begin position="310"/>
        <end position="389"/>
    </location>
</feature>
<dbReference type="EMBL" id="JAXQNO010000003">
    <property type="protein sequence ID" value="KAK4800290.1"/>
    <property type="molecule type" value="Genomic_DNA"/>
</dbReference>
<evidence type="ECO:0000313" key="7">
    <source>
        <dbReference type="Proteomes" id="UP001346149"/>
    </source>
</evidence>